<reference evidence="1" key="3">
    <citation type="submission" date="2022-06" db="UniProtKB">
        <authorList>
            <consortium name="EnsemblPlants"/>
        </authorList>
    </citation>
    <scope>IDENTIFICATION</scope>
</reference>
<dbReference type="Proteomes" id="UP000015106">
    <property type="component" value="Chromosome 5"/>
</dbReference>
<reference evidence="1" key="2">
    <citation type="submission" date="2018-03" db="EMBL/GenBank/DDBJ databases">
        <title>The Triticum urartu genome reveals the dynamic nature of wheat genome evolution.</title>
        <authorList>
            <person name="Ling H."/>
            <person name="Ma B."/>
            <person name="Shi X."/>
            <person name="Liu H."/>
            <person name="Dong L."/>
            <person name="Sun H."/>
            <person name="Cao Y."/>
            <person name="Gao Q."/>
            <person name="Zheng S."/>
            <person name="Li Y."/>
            <person name="Yu Y."/>
            <person name="Du H."/>
            <person name="Qi M."/>
            <person name="Li Y."/>
            <person name="Yu H."/>
            <person name="Cui Y."/>
            <person name="Wang N."/>
            <person name="Chen C."/>
            <person name="Wu H."/>
            <person name="Zhao Y."/>
            <person name="Zhang J."/>
            <person name="Li Y."/>
            <person name="Zhou W."/>
            <person name="Zhang B."/>
            <person name="Hu W."/>
            <person name="Eijk M."/>
            <person name="Tang J."/>
            <person name="Witsenboer H."/>
            <person name="Zhao S."/>
            <person name="Li Z."/>
            <person name="Zhang A."/>
            <person name="Wang D."/>
            <person name="Liang C."/>
        </authorList>
    </citation>
    <scope>NUCLEOTIDE SEQUENCE [LARGE SCALE GENOMIC DNA]</scope>
    <source>
        <strain evidence="1">cv. G1812</strain>
    </source>
</reference>
<dbReference type="Gramene" id="TuG1812G0500001962.01.T02">
    <property type="protein sequence ID" value="TuG1812G0500001962.01.T02.cds379691"/>
    <property type="gene ID" value="TuG1812G0500001962.01"/>
</dbReference>
<keyword evidence="2" id="KW-1185">Reference proteome</keyword>
<dbReference type="AlphaFoldDB" id="A0A8R7UHZ0"/>
<gene>
    <name evidence="1" type="primary">LOC125508363</name>
</gene>
<evidence type="ECO:0000313" key="2">
    <source>
        <dbReference type="Proteomes" id="UP000015106"/>
    </source>
</evidence>
<proteinExistence type="predicted"/>
<reference evidence="2" key="1">
    <citation type="journal article" date="2013" name="Nature">
        <title>Draft genome of the wheat A-genome progenitor Triticum urartu.</title>
        <authorList>
            <person name="Ling H.Q."/>
            <person name="Zhao S."/>
            <person name="Liu D."/>
            <person name="Wang J."/>
            <person name="Sun H."/>
            <person name="Zhang C."/>
            <person name="Fan H."/>
            <person name="Li D."/>
            <person name="Dong L."/>
            <person name="Tao Y."/>
            <person name="Gao C."/>
            <person name="Wu H."/>
            <person name="Li Y."/>
            <person name="Cui Y."/>
            <person name="Guo X."/>
            <person name="Zheng S."/>
            <person name="Wang B."/>
            <person name="Yu K."/>
            <person name="Liang Q."/>
            <person name="Yang W."/>
            <person name="Lou X."/>
            <person name="Chen J."/>
            <person name="Feng M."/>
            <person name="Jian J."/>
            <person name="Zhang X."/>
            <person name="Luo G."/>
            <person name="Jiang Y."/>
            <person name="Liu J."/>
            <person name="Wang Z."/>
            <person name="Sha Y."/>
            <person name="Zhang B."/>
            <person name="Wu H."/>
            <person name="Tang D."/>
            <person name="Shen Q."/>
            <person name="Xue P."/>
            <person name="Zou S."/>
            <person name="Wang X."/>
            <person name="Liu X."/>
            <person name="Wang F."/>
            <person name="Yang Y."/>
            <person name="An X."/>
            <person name="Dong Z."/>
            <person name="Zhang K."/>
            <person name="Zhang X."/>
            <person name="Luo M.C."/>
            <person name="Dvorak J."/>
            <person name="Tong Y."/>
            <person name="Wang J."/>
            <person name="Yang H."/>
            <person name="Li Z."/>
            <person name="Wang D."/>
            <person name="Zhang A."/>
            <person name="Wang J."/>
        </authorList>
    </citation>
    <scope>NUCLEOTIDE SEQUENCE</scope>
    <source>
        <strain evidence="2">cv. G1812</strain>
    </source>
</reference>
<accession>A0A8R7UHZ0</accession>
<sequence length="71" mass="8099">MQVMSHFAAKQVLYLFRVKPYLTASLLVVVPNNGFQLTSDLHGSNDVLRPWPKFACDEDIVISHLLWWGGK</sequence>
<protein>
    <submittedName>
        <fullName evidence="1">Uncharacterized protein</fullName>
    </submittedName>
</protein>
<name>A0A8R7UHZ0_TRIUA</name>
<dbReference type="EnsemblPlants" id="TuG1812G0500001962.01.T02">
    <property type="protein sequence ID" value="TuG1812G0500001962.01.T02.cds379691"/>
    <property type="gene ID" value="TuG1812G0500001962.01"/>
</dbReference>
<evidence type="ECO:0000313" key="1">
    <source>
        <dbReference type="EnsemblPlants" id="TuG1812G0500001962.01.T02.cds379691"/>
    </source>
</evidence>
<organism evidence="1 2">
    <name type="scientific">Triticum urartu</name>
    <name type="common">Red wild einkorn</name>
    <name type="synonym">Crithodium urartu</name>
    <dbReference type="NCBI Taxonomy" id="4572"/>
    <lineage>
        <taxon>Eukaryota</taxon>
        <taxon>Viridiplantae</taxon>
        <taxon>Streptophyta</taxon>
        <taxon>Embryophyta</taxon>
        <taxon>Tracheophyta</taxon>
        <taxon>Spermatophyta</taxon>
        <taxon>Magnoliopsida</taxon>
        <taxon>Liliopsida</taxon>
        <taxon>Poales</taxon>
        <taxon>Poaceae</taxon>
        <taxon>BOP clade</taxon>
        <taxon>Pooideae</taxon>
        <taxon>Triticodae</taxon>
        <taxon>Triticeae</taxon>
        <taxon>Triticinae</taxon>
        <taxon>Triticum</taxon>
    </lineage>
</organism>